<dbReference type="PROSITE" id="PS00196">
    <property type="entry name" value="COPPER_BLUE"/>
    <property type="match status" value="1"/>
</dbReference>
<dbReference type="InterPro" id="IPR008972">
    <property type="entry name" value="Cupredoxin"/>
</dbReference>
<evidence type="ECO:0000256" key="5">
    <source>
        <dbReference type="SAM" id="MobiDB-lite"/>
    </source>
</evidence>
<feature type="domain" description="Phytocyanin" evidence="7">
    <location>
        <begin position="26"/>
        <end position="130"/>
    </location>
</feature>
<keyword evidence="9" id="KW-1185">Reference proteome</keyword>
<dbReference type="SUPFAM" id="SSF49503">
    <property type="entry name" value="Cupredoxins"/>
    <property type="match status" value="1"/>
</dbReference>
<evidence type="ECO:0000256" key="6">
    <source>
        <dbReference type="SAM" id="SignalP"/>
    </source>
</evidence>
<dbReference type="Proteomes" id="UP000222542">
    <property type="component" value="Unassembled WGS sequence"/>
</dbReference>
<name>A0A1U8FBJ9_CAPAN</name>
<evidence type="ECO:0000256" key="2">
    <source>
        <dbReference type="ARBA" id="ARBA00023008"/>
    </source>
</evidence>
<dbReference type="InterPro" id="IPR039391">
    <property type="entry name" value="Phytocyanin-like"/>
</dbReference>
<dbReference type="Gramene" id="PHT66074">
    <property type="protein sequence ID" value="PHT66074"/>
    <property type="gene ID" value="T459_30499"/>
</dbReference>
<evidence type="ECO:0000259" key="7">
    <source>
        <dbReference type="PROSITE" id="PS51485"/>
    </source>
</evidence>
<dbReference type="SMR" id="A0A1U8FBJ9"/>
<dbReference type="Gene3D" id="2.60.40.420">
    <property type="entry name" value="Cupredoxins - blue copper proteins"/>
    <property type="match status" value="1"/>
</dbReference>
<evidence type="ECO:0000256" key="3">
    <source>
        <dbReference type="ARBA" id="ARBA00023157"/>
    </source>
</evidence>
<dbReference type="EMBL" id="AYRZ02000012">
    <property type="protein sequence ID" value="PHT66074.1"/>
    <property type="molecule type" value="Genomic_DNA"/>
</dbReference>
<feature type="signal peptide" evidence="6">
    <location>
        <begin position="1"/>
        <end position="24"/>
    </location>
</feature>
<accession>A0A1U8FBJ9</accession>
<dbReference type="KEGG" id="cann:107856239"/>
<keyword evidence="3" id="KW-1015">Disulfide bond</keyword>
<dbReference type="PANTHER" id="PTHR33021:SF189">
    <property type="entry name" value="CUCUMBER PEELING CUPREDOXIN-LIKE"/>
    <property type="match status" value="1"/>
</dbReference>
<feature type="chain" id="PRO_5030035424" description="Phytocyanin domain-containing protein" evidence="6">
    <location>
        <begin position="25"/>
        <end position="187"/>
    </location>
</feature>
<dbReference type="FunFam" id="2.60.40.420:FF:000034">
    <property type="entry name" value="Cupredoxin superfamily protein"/>
    <property type="match status" value="1"/>
</dbReference>
<keyword evidence="1" id="KW-0479">Metal-binding</keyword>
<dbReference type="OrthoDB" id="5421909at2759"/>
<dbReference type="OMA" id="MGWIVPS"/>
<keyword evidence="6" id="KW-0732">Signal</keyword>
<dbReference type="GO" id="GO:0005886">
    <property type="term" value="C:plasma membrane"/>
    <property type="evidence" value="ECO:0000318"/>
    <property type="project" value="GO_Central"/>
</dbReference>
<evidence type="ECO:0000256" key="1">
    <source>
        <dbReference type="ARBA" id="ARBA00022723"/>
    </source>
</evidence>
<evidence type="ECO:0000256" key="4">
    <source>
        <dbReference type="ARBA" id="ARBA00023180"/>
    </source>
</evidence>
<dbReference type="Pfam" id="PF02298">
    <property type="entry name" value="Cu_bind_like"/>
    <property type="match status" value="1"/>
</dbReference>
<sequence>MEKVMSMVVFGALAVATLLQVTTAQKEHVVGDNIGWVVPPTGASAYSTWASKNTFNVGDTLVFKFPSNIHNVQEVTKASFDECSTKFTRGPAISIGPANVTLKSAGDKYYICTVGKHCIAGQKLAIIVSGTGAPISNAPKGSATPSPTPTPHARAESSPPSPAPSSSTVVLTSFLLSASSIALAIFF</sequence>
<keyword evidence="2" id="KW-0186">Copper</keyword>
<comment type="caution">
    <text evidence="8">The sequence shown here is derived from an EMBL/GenBank/DDBJ whole genome shotgun (WGS) entry which is preliminary data.</text>
</comment>
<keyword evidence="4" id="KW-0325">Glycoprotein</keyword>
<reference evidence="8 9" key="2">
    <citation type="journal article" date="2017" name="Genome Biol.">
        <title>New reference genome sequences of hot pepper reveal the massive evolution of plant disease-resistance genes by retroduplication.</title>
        <authorList>
            <person name="Kim S."/>
            <person name="Park J."/>
            <person name="Yeom S.I."/>
            <person name="Kim Y.M."/>
            <person name="Seo E."/>
            <person name="Kim K.T."/>
            <person name="Kim M.S."/>
            <person name="Lee J.M."/>
            <person name="Cheong K."/>
            <person name="Shin H.S."/>
            <person name="Kim S.B."/>
            <person name="Han K."/>
            <person name="Lee J."/>
            <person name="Park M."/>
            <person name="Lee H.A."/>
            <person name="Lee H.Y."/>
            <person name="Lee Y."/>
            <person name="Oh S."/>
            <person name="Lee J.H."/>
            <person name="Choi E."/>
            <person name="Choi E."/>
            <person name="Lee S.E."/>
            <person name="Jeon J."/>
            <person name="Kim H."/>
            <person name="Choi G."/>
            <person name="Song H."/>
            <person name="Lee J."/>
            <person name="Lee S.C."/>
            <person name="Kwon J.K."/>
            <person name="Lee H.Y."/>
            <person name="Koo N."/>
            <person name="Hong Y."/>
            <person name="Kim R.W."/>
            <person name="Kang W.H."/>
            <person name="Huh J.H."/>
            <person name="Kang B.C."/>
            <person name="Yang T.J."/>
            <person name="Lee Y.H."/>
            <person name="Bennetzen J.L."/>
            <person name="Choi D."/>
        </authorList>
    </citation>
    <scope>NUCLEOTIDE SEQUENCE [LARGE SCALE GENOMIC DNA]</scope>
    <source>
        <strain evidence="9">cv. CM334</strain>
    </source>
</reference>
<dbReference type="InterPro" id="IPR003245">
    <property type="entry name" value="Phytocyanin_dom"/>
</dbReference>
<proteinExistence type="predicted"/>
<dbReference type="PROSITE" id="PS51485">
    <property type="entry name" value="PHYTOCYANIN"/>
    <property type="match status" value="1"/>
</dbReference>
<protein>
    <recommendedName>
        <fullName evidence="7">Phytocyanin domain-containing protein</fullName>
    </recommendedName>
</protein>
<evidence type="ECO:0000313" key="8">
    <source>
        <dbReference type="EMBL" id="PHT66074.1"/>
    </source>
</evidence>
<dbReference type="AlphaFoldDB" id="A0A1U8FBJ9"/>
<dbReference type="GO" id="GO:0046872">
    <property type="term" value="F:metal ion binding"/>
    <property type="evidence" value="ECO:0007669"/>
    <property type="project" value="UniProtKB-KW"/>
</dbReference>
<evidence type="ECO:0000313" key="9">
    <source>
        <dbReference type="Proteomes" id="UP000222542"/>
    </source>
</evidence>
<feature type="region of interest" description="Disordered" evidence="5">
    <location>
        <begin position="137"/>
        <end position="164"/>
    </location>
</feature>
<organism evidence="8 9">
    <name type="scientific">Capsicum annuum</name>
    <name type="common">Capsicum pepper</name>
    <dbReference type="NCBI Taxonomy" id="4072"/>
    <lineage>
        <taxon>Eukaryota</taxon>
        <taxon>Viridiplantae</taxon>
        <taxon>Streptophyta</taxon>
        <taxon>Embryophyta</taxon>
        <taxon>Tracheophyta</taxon>
        <taxon>Spermatophyta</taxon>
        <taxon>Magnoliopsida</taxon>
        <taxon>eudicotyledons</taxon>
        <taxon>Gunneridae</taxon>
        <taxon>Pentapetalae</taxon>
        <taxon>asterids</taxon>
        <taxon>lamiids</taxon>
        <taxon>Solanales</taxon>
        <taxon>Solanaceae</taxon>
        <taxon>Solanoideae</taxon>
        <taxon>Capsiceae</taxon>
        <taxon>Capsicum</taxon>
    </lineage>
</organism>
<dbReference type="STRING" id="4072.A0A1U8FBJ9"/>
<dbReference type="InterPro" id="IPR028871">
    <property type="entry name" value="BlueCu_1_BS"/>
</dbReference>
<gene>
    <name evidence="8" type="ORF">T459_30499</name>
</gene>
<reference evidence="8 9" key="1">
    <citation type="journal article" date="2014" name="Nat. Genet.">
        <title>Genome sequence of the hot pepper provides insights into the evolution of pungency in Capsicum species.</title>
        <authorList>
            <person name="Kim S."/>
            <person name="Park M."/>
            <person name="Yeom S.I."/>
            <person name="Kim Y.M."/>
            <person name="Lee J.M."/>
            <person name="Lee H.A."/>
            <person name="Seo E."/>
            <person name="Choi J."/>
            <person name="Cheong K."/>
            <person name="Kim K.T."/>
            <person name="Jung K."/>
            <person name="Lee G.W."/>
            <person name="Oh S.K."/>
            <person name="Bae C."/>
            <person name="Kim S.B."/>
            <person name="Lee H.Y."/>
            <person name="Kim S.Y."/>
            <person name="Kim M.S."/>
            <person name="Kang B.C."/>
            <person name="Jo Y.D."/>
            <person name="Yang H.B."/>
            <person name="Jeong H.J."/>
            <person name="Kang W.H."/>
            <person name="Kwon J.K."/>
            <person name="Shin C."/>
            <person name="Lim J.Y."/>
            <person name="Park J.H."/>
            <person name="Huh J.H."/>
            <person name="Kim J.S."/>
            <person name="Kim B.D."/>
            <person name="Cohen O."/>
            <person name="Paran I."/>
            <person name="Suh M.C."/>
            <person name="Lee S.B."/>
            <person name="Kim Y.K."/>
            <person name="Shin Y."/>
            <person name="Noh S.J."/>
            <person name="Park J."/>
            <person name="Seo Y.S."/>
            <person name="Kwon S.Y."/>
            <person name="Kim H.A."/>
            <person name="Park J.M."/>
            <person name="Kim H.J."/>
            <person name="Choi S.B."/>
            <person name="Bosland P.W."/>
            <person name="Reeves G."/>
            <person name="Jo S.H."/>
            <person name="Lee B.W."/>
            <person name="Cho H.T."/>
            <person name="Choi H.S."/>
            <person name="Lee M.S."/>
            <person name="Yu Y."/>
            <person name="Do Choi Y."/>
            <person name="Park B.S."/>
            <person name="van Deynze A."/>
            <person name="Ashrafi H."/>
            <person name="Hill T."/>
            <person name="Kim W.T."/>
            <person name="Pai H.S."/>
            <person name="Ahn H.K."/>
            <person name="Yeam I."/>
            <person name="Giovannoni J.J."/>
            <person name="Rose J.K."/>
            <person name="Sorensen I."/>
            <person name="Lee S.J."/>
            <person name="Kim R.W."/>
            <person name="Choi I.Y."/>
            <person name="Choi B.S."/>
            <person name="Lim J.S."/>
            <person name="Lee Y.H."/>
            <person name="Choi D."/>
        </authorList>
    </citation>
    <scope>NUCLEOTIDE SEQUENCE [LARGE SCALE GENOMIC DNA]</scope>
    <source>
        <strain evidence="9">cv. CM334</strain>
    </source>
</reference>
<dbReference type="GO" id="GO:0009055">
    <property type="term" value="F:electron transfer activity"/>
    <property type="evidence" value="ECO:0007669"/>
    <property type="project" value="InterPro"/>
</dbReference>
<dbReference type="PANTHER" id="PTHR33021">
    <property type="entry name" value="BLUE COPPER PROTEIN"/>
    <property type="match status" value="1"/>
</dbReference>